<keyword evidence="2" id="KW-1185">Reference proteome</keyword>
<comment type="caution">
    <text evidence="1">The sequence shown here is derived from an EMBL/GenBank/DDBJ whole genome shotgun (WGS) entry which is preliminary data.</text>
</comment>
<gene>
    <name evidence="1" type="ORF">CXB51_009947</name>
</gene>
<dbReference type="OrthoDB" id="1899337at2759"/>
<reference evidence="1 2" key="1">
    <citation type="journal article" date="2021" name="bioRxiv">
        <title>The Gossypium anomalum genome as a resource for cotton improvement and evolutionary analysis of hybrid incompatibility.</title>
        <authorList>
            <person name="Grover C.E."/>
            <person name="Yuan D."/>
            <person name="Arick M.A."/>
            <person name="Miller E.R."/>
            <person name="Hu G."/>
            <person name="Peterson D.G."/>
            <person name="Wendel J.F."/>
            <person name="Udall J.A."/>
        </authorList>
    </citation>
    <scope>NUCLEOTIDE SEQUENCE [LARGE SCALE GENOMIC DNA]</scope>
    <source>
        <strain evidence="1">JFW-Udall</strain>
        <tissue evidence="1">Leaf</tissue>
    </source>
</reference>
<dbReference type="AlphaFoldDB" id="A0A8J6D5S9"/>
<organism evidence="1 2">
    <name type="scientific">Gossypium anomalum</name>
    <dbReference type="NCBI Taxonomy" id="47600"/>
    <lineage>
        <taxon>Eukaryota</taxon>
        <taxon>Viridiplantae</taxon>
        <taxon>Streptophyta</taxon>
        <taxon>Embryophyta</taxon>
        <taxon>Tracheophyta</taxon>
        <taxon>Spermatophyta</taxon>
        <taxon>Magnoliopsida</taxon>
        <taxon>eudicotyledons</taxon>
        <taxon>Gunneridae</taxon>
        <taxon>Pentapetalae</taxon>
        <taxon>rosids</taxon>
        <taxon>malvids</taxon>
        <taxon>Malvales</taxon>
        <taxon>Malvaceae</taxon>
        <taxon>Malvoideae</taxon>
        <taxon>Gossypium</taxon>
    </lineage>
</organism>
<sequence>MLEVGDKVYLKHQSYQAKVGCPKEKPKASSQRCTLSFTSVYSLERENWREGRNLHRHTGKGNRRTTQDLSCLATRYSNREMSQLSHHRATDPVGKFGTKRSNMGGFFGSIGSIGEKGVTFRDLLEMGTDGQPKIYLALVPDTREMSQLSHHATIDPVGKFGTKRSSMGGFCSIFRILILGVKNPFKGRCFSSDRPPPPPPLLLLLQKPIAVSEGLDTYRTNRAKMKKLKGRLEEPKRNKRKLDKRLKLSLTKPSHLLTLKYAHIRWENRQRLCYLLERLVKKHNWAEASGVLSLLLKGTSRDFSADLNRLKYSVAIRLLKYIDGDHVDIRRIRDIYEIWMSRIRFKTVKTEEQIAVHLEFILFCLTHGNLGWAHQATLRAVQGRITLHNQIDLAANLMKEQNFSCHPMANLVTGLTFCQLWYSNLTEEVKLRNSDQDYLPQQSDASGSNMGNEIVYSEGNYAAYTHDAVSSQCGSETSVMNDKRESLVAGSNQQRVVHVQNNVNLQRAAPLVQEIEPLGSNQNSAENEVGFYDDSGYTCDPSVFSALEGLESWLMPLKLPYSSENFVYLHRQMVNNHYKDALKHLRLALHCEPPLSAALLPLIQLLLIGGQAKEALSEVEKFCNISNMPFPFRLRASLLEYFYSNDSVTLCNCFEEVLKRDPTCCHSLARLVSMHQKGDYSLESLVEMIALHVEATFPESETWREFASCFLKLYEYEEDRLSVCLVGNEGEQKANRSIYYRRIPSLFTEVNSRRAWRLRCRCWLKRHFGKRMLASEIASGMLELVTYKAACAAHLYGEECHYVVKVYTHLREHNEKNLCKFLKLHMVNSIRLNVRFQEK</sequence>
<dbReference type="GO" id="GO:0006360">
    <property type="term" value="P:transcription by RNA polymerase I"/>
    <property type="evidence" value="ECO:0007669"/>
    <property type="project" value="InterPro"/>
</dbReference>
<evidence type="ECO:0000313" key="2">
    <source>
        <dbReference type="Proteomes" id="UP000701853"/>
    </source>
</evidence>
<proteinExistence type="predicted"/>
<protein>
    <submittedName>
        <fullName evidence="1">Uncharacterized protein</fullName>
    </submittedName>
</protein>
<dbReference type="GO" id="GO:0000120">
    <property type="term" value="C:RNA polymerase I transcription regulator complex"/>
    <property type="evidence" value="ECO:0007669"/>
    <property type="project" value="InterPro"/>
</dbReference>
<evidence type="ECO:0000313" key="1">
    <source>
        <dbReference type="EMBL" id="KAG8492278.1"/>
    </source>
</evidence>
<dbReference type="PANTHER" id="PTHR36720:SF1">
    <property type="entry name" value="TAF RNA POLYMERASE I SUBUNIT A"/>
    <property type="match status" value="1"/>
</dbReference>
<dbReference type="EMBL" id="JAHUZN010000005">
    <property type="protein sequence ID" value="KAG8492278.1"/>
    <property type="molecule type" value="Genomic_DNA"/>
</dbReference>
<dbReference type="Proteomes" id="UP000701853">
    <property type="component" value="Chromosome 5"/>
</dbReference>
<dbReference type="InterPro" id="IPR039495">
    <property type="entry name" value="TAF1A"/>
</dbReference>
<dbReference type="PANTHER" id="PTHR36720">
    <property type="entry name" value="TAF RNA POLYMERASE I SUBUNIT A"/>
    <property type="match status" value="1"/>
</dbReference>
<accession>A0A8J6D5S9</accession>
<dbReference type="Pfam" id="PF14929">
    <property type="entry name" value="TAF1_subA"/>
    <property type="match status" value="1"/>
</dbReference>
<name>A0A8J6D5S9_9ROSI</name>